<proteinExistence type="predicted"/>
<keyword evidence="3" id="KW-1185">Reference proteome</keyword>
<feature type="compositionally biased region" description="Basic and acidic residues" evidence="1">
    <location>
        <begin position="18"/>
        <end position="38"/>
    </location>
</feature>
<dbReference type="EMBL" id="CM009290">
    <property type="protein sequence ID" value="PNT55884.1"/>
    <property type="molecule type" value="Genomic_DNA"/>
</dbReference>
<accession>A0A2K2C1I5</accession>
<evidence type="ECO:0000313" key="2">
    <source>
        <dbReference type="EMBL" id="PNT55884.1"/>
    </source>
</evidence>
<organism evidence="2 3">
    <name type="scientific">Populus trichocarpa</name>
    <name type="common">Western balsam poplar</name>
    <name type="synonym">Populus balsamifera subsp. trichocarpa</name>
    <dbReference type="NCBI Taxonomy" id="3694"/>
    <lineage>
        <taxon>Eukaryota</taxon>
        <taxon>Viridiplantae</taxon>
        <taxon>Streptophyta</taxon>
        <taxon>Embryophyta</taxon>
        <taxon>Tracheophyta</taxon>
        <taxon>Spermatophyta</taxon>
        <taxon>Magnoliopsida</taxon>
        <taxon>eudicotyledons</taxon>
        <taxon>Gunneridae</taxon>
        <taxon>Pentapetalae</taxon>
        <taxon>rosids</taxon>
        <taxon>fabids</taxon>
        <taxon>Malpighiales</taxon>
        <taxon>Salicaceae</taxon>
        <taxon>Saliceae</taxon>
        <taxon>Populus</taxon>
    </lineage>
</organism>
<name>A0A2K2C1I5_POPTR</name>
<feature type="region of interest" description="Disordered" evidence="1">
    <location>
        <begin position="1"/>
        <end position="38"/>
    </location>
</feature>
<dbReference type="InParanoid" id="A0A2K2C1I5"/>
<dbReference type="AlphaFoldDB" id="A0A2K2C1I5"/>
<sequence>MDPRNIRSVSKKRSAPSPDKEFRFQPEPERSDKGHESLRLRPRVRTSVILAALSEFMTRYQPDEYMAQMPYYDEHINQLTLGTSKGYFKIITPICMLITEGDRDASWNPFIKSLSERSLSRVTSEGKGKDKRGDFSILVGELLTFEGPTFMETKMGAIRASPMGNAILKSQMEKMAF</sequence>
<gene>
    <name evidence="2" type="ORF">POPTR_001G215300</name>
</gene>
<protein>
    <submittedName>
        <fullName evidence="2">Uncharacterized protein</fullName>
    </submittedName>
</protein>
<evidence type="ECO:0000256" key="1">
    <source>
        <dbReference type="SAM" id="MobiDB-lite"/>
    </source>
</evidence>
<evidence type="ECO:0000313" key="3">
    <source>
        <dbReference type="Proteomes" id="UP000006729"/>
    </source>
</evidence>
<reference evidence="2 3" key="1">
    <citation type="journal article" date="2006" name="Science">
        <title>The genome of black cottonwood, Populus trichocarpa (Torr. &amp; Gray).</title>
        <authorList>
            <person name="Tuskan G.A."/>
            <person name="Difazio S."/>
            <person name="Jansson S."/>
            <person name="Bohlmann J."/>
            <person name="Grigoriev I."/>
            <person name="Hellsten U."/>
            <person name="Putnam N."/>
            <person name="Ralph S."/>
            <person name="Rombauts S."/>
            <person name="Salamov A."/>
            <person name="Schein J."/>
            <person name="Sterck L."/>
            <person name="Aerts A."/>
            <person name="Bhalerao R.R."/>
            <person name="Bhalerao R.P."/>
            <person name="Blaudez D."/>
            <person name="Boerjan W."/>
            <person name="Brun A."/>
            <person name="Brunner A."/>
            <person name="Busov V."/>
            <person name="Campbell M."/>
            <person name="Carlson J."/>
            <person name="Chalot M."/>
            <person name="Chapman J."/>
            <person name="Chen G.L."/>
            <person name="Cooper D."/>
            <person name="Coutinho P.M."/>
            <person name="Couturier J."/>
            <person name="Covert S."/>
            <person name="Cronk Q."/>
            <person name="Cunningham R."/>
            <person name="Davis J."/>
            <person name="Degroeve S."/>
            <person name="Dejardin A."/>
            <person name="Depamphilis C."/>
            <person name="Detter J."/>
            <person name="Dirks B."/>
            <person name="Dubchak I."/>
            <person name="Duplessis S."/>
            <person name="Ehlting J."/>
            <person name="Ellis B."/>
            <person name="Gendler K."/>
            <person name="Goodstein D."/>
            <person name="Gribskov M."/>
            <person name="Grimwood J."/>
            <person name="Groover A."/>
            <person name="Gunter L."/>
            <person name="Hamberger B."/>
            <person name="Heinze B."/>
            <person name="Helariutta Y."/>
            <person name="Henrissat B."/>
            <person name="Holligan D."/>
            <person name="Holt R."/>
            <person name="Huang W."/>
            <person name="Islam-Faridi N."/>
            <person name="Jones S."/>
            <person name="Jones-Rhoades M."/>
            <person name="Jorgensen R."/>
            <person name="Joshi C."/>
            <person name="Kangasjarvi J."/>
            <person name="Karlsson J."/>
            <person name="Kelleher C."/>
            <person name="Kirkpatrick R."/>
            <person name="Kirst M."/>
            <person name="Kohler A."/>
            <person name="Kalluri U."/>
            <person name="Larimer F."/>
            <person name="Leebens-Mack J."/>
            <person name="Leple J.C."/>
            <person name="Locascio P."/>
            <person name="Lou Y."/>
            <person name="Lucas S."/>
            <person name="Martin F."/>
            <person name="Montanini B."/>
            <person name="Napoli C."/>
            <person name="Nelson D.R."/>
            <person name="Nelson C."/>
            <person name="Nieminen K."/>
            <person name="Nilsson O."/>
            <person name="Pereda V."/>
            <person name="Peter G."/>
            <person name="Philippe R."/>
            <person name="Pilate G."/>
            <person name="Poliakov A."/>
            <person name="Razumovskaya J."/>
            <person name="Richardson P."/>
            <person name="Rinaldi C."/>
            <person name="Ritland K."/>
            <person name="Rouze P."/>
            <person name="Ryaboy D."/>
            <person name="Schmutz J."/>
            <person name="Schrader J."/>
            <person name="Segerman B."/>
            <person name="Shin H."/>
            <person name="Siddiqui A."/>
            <person name="Sterky F."/>
            <person name="Terry A."/>
            <person name="Tsai C.J."/>
            <person name="Uberbacher E."/>
            <person name="Unneberg P."/>
            <person name="Vahala J."/>
            <person name="Wall K."/>
            <person name="Wessler S."/>
            <person name="Yang G."/>
            <person name="Yin T."/>
            <person name="Douglas C."/>
            <person name="Marra M."/>
            <person name="Sandberg G."/>
            <person name="Van de Peer Y."/>
            <person name="Rokhsar D."/>
        </authorList>
    </citation>
    <scope>NUCLEOTIDE SEQUENCE [LARGE SCALE GENOMIC DNA]</scope>
    <source>
        <strain evidence="3">cv. Nisqually</strain>
    </source>
</reference>
<dbReference type="Proteomes" id="UP000006729">
    <property type="component" value="Chromosome 1"/>
</dbReference>